<dbReference type="SUPFAM" id="SSF52129">
    <property type="entry name" value="Caspase-like"/>
    <property type="match status" value="1"/>
</dbReference>
<proteinExistence type="predicted"/>
<dbReference type="Proteomes" id="UP000887574">
    <property type="component" value="Unplaced"/>
</dbReference>
<dbReference type="GO" id="GO:0006508">
    <property type="term" value="P:proteolysis"/>
    <property type="evidence" value="ECO:0007669"/>
    <property type="project" value="InterPro"/>
</dbReference>
<name>A0A915EM61_9BILA</name>
<protein>
    <submittedName>
        <fullName evidence="3">Caspase family p20 domain-containing protein</fullName>
    </submittedName>
</protein>
<feature type="domain" description="Caspase family p20" evidence="1">
    <location>
        <begin position="107"/>
        <end position="139"/>
    </location>
</feature>
<keyword evidence="2" id="KW-1185">Reference proteome</keyword>
<dbReference type="AlphaFoldDB" id="A0A915EM61"/>
<evidence type="ECO:0000259" key="1">
    <source>
        <dbReference type="PROSITE" id="PS50208"/>
    </source>
</evidence>
<accession>A0A915EM61</accession>
<reference evidence="3" key="1">
    <citation type="submission" date="2022-11" db="UniProtKB">
        <authorList>
            <consortium name="WormBaseParasite"/>
        </authorList>
    </citation>
    <scope>IDENTIFICATION</scope>
</reference>
<dbReference type="WBParaSite" id="jg7369">
    <property type="protein sequence ID" value="jg7369"/>
    <property type="gene ID" value="jg7369"/>
</dbReference>
<dbReference type="InterPro" id="IPR029030">
    <property type="entry name" value="Caspase-like_dom_sf"/>
</dbReference>
<dbReference type="GO" id="GO:0004197">
    <property type="term" value="F:cysteine-type endopeptidase activity"/>
    <property type="evidence" value="ECO:0007669"/>
    <property type="project" value="InterPro"/>
</dbReference>
<dbReference type="PROSITE" id="PS50208">
    <property type="entry name" value="CASPASE_P20"/>
    <property type="match status" value="1"/>
</dbReference>
<organism evidence="2 3">
    <name type="scientific">Ditylenchus dipsaci</name>
    <dbReference type="NCBI Taxonomy" id="166011"/>
    <lineage>
        <taxon>Eukaryota</taxon>
        <taxon>Metazoa</taxon>
        <taxon>Ecdysozoa</taxon>
        <taxon>Nematoda</taxon>
        <taxon>Chromadorea</taxon>
        <taxon>Rhabditida</taxon>
        <taxon>Tylenchina</taxon>
        <taxon>Tylenchomorpha</taxon>
        <taxon>Sphaerularioidea</taxon>
        <taxon>Anguinidae</taxon>
        <taxon>Anguininae</taxon>
        <taxon>Ditylenchus</taxon>
    </lineage>
</organism>
<evidence type="ECO:0000313" key="3">
    <source>
        <dbReference type="WBParaSite" id="jg7369"/>
    </source>
</evidence>
<evidence type="ECO:0000313" key="2">
    <source>
        <dbReference type="Proteomes" id="UP000887574"/>
    </source>
</evidence>
<dbReference type="InterPro" id="IPR001309">
    <property type="entry name" value="Pept_C14_p20"/>
</dbReference>
<sequence>MIEADRLKYRRLFFAEHAVKLELFFNEYNPIALENDENQLNGVHMQTNNSNYPQLVEEQQMEDDIAMPSGILENLSVDLPDTSSASQLAYYSTPALQQDVYRNFSNPKGLALIINNYKFQQHNSFIRNRDGTEVDKRILPIY</sequence>
<dbReference type="Gene3D" id="3.40.50.1460">
    <property type="match status" value="1"/>
</dbReference>